<feature type="transmembrane region" description="Helical" evidence="1">
    <location>
        <begin position="149"/>
        <end position="171"/>
    </location>
</feature>
<evidence type="ECO:0000313" key="3">
    <source>
        <dbReference type="Proteomes" id="UP000198598"/>
    </source>
</evidence>
<accession>A0A1I1UAF5</accession>
<protein>
    <submittedName>
        <fullName evidence="2">Uncharacterized protein</fullName>
    </submittedName>
</protein>
<keyword evidence="3" id="KW-1185">Reference proteome</keyword>
<dbReference type="EMBL" id="FOLQ01000006">
    <property type="protein sequence ID" value="SFD67727.1"/>
    <property type="molecule type" value="Genomic_DNA"/>
</dbReference>
<dbReference type="RefSeq" id="WP_093828430.1">
    <property type="nucleotide sequence ID" value="NZ_FOLQ01000006.1"/>
</dbReference>
<evidence type="ECO:0000313" key="2">
    <source>
        <dbReference type="EMBL" id="SFD67727.1"/>
    </source>
</evidence>
<dbReference type="Proteomes" id="UP000198598">
    <property type="component" value="Unassembled WGS sequence"/>
</dbReference>
<proteinExistence type="predicted"/>
<keyword evidence="1" id="KW-0472">Membrane</keyword>
<keyword evidence="1" id="KW-0812">Transmembrane</keyword>
<organism evidence="2 3">
    <name type="scientific">Spirosoma endophyticum</name>
    <dbReference type="NCBI Taxonomy" id="662367"/>
    <lineage>
        <taxon>Bacteria</taxon>
        <taxon>Pseudomonadati</taxon>
        <taxon>Bacteroidota</taxon>
        <taxon>Cytophagia</taxon>
        <taxon>Cytophagales</taxon>
        <taxon>Cytophagaceae</taxon>
        <taxon>Spirosoma</taxon>
    </lineage>
</organism>
<evidence type="ECO:0000256" key="1">
    <source>
        <dbReference type="SAM" id="Phobius"/>
    </source>
</evidence>
<name>A0A1I1UAF5_9BACT</name>
<dbReference type="AlphaFoldDB" id="A0A1I1UAF5"/>
<sequence>MKTLEELNSDEQNLKAQLDKIADDKIKAAQEEKDQKLSLLGVLQTEAEGFREQASKATSDAEKRSLYGYATINERKIKELQIELGIYSGESVVPETDFVYETKQAVLRKINQMIIKAAITLGGYFITNSLAGAIDAGFFSAVLQQISNLFFYGSALFGGVWLCGMILYWFVSDYIINELSDDFKGLTPFQKILILGGIFGILLHFLNSVVPDAL</sequence>
<reference evidence="2 3" key="1">
    <citation type="submission" date="2016-10" db="EMBL/GenBank/DDBJ databases">
        <authorList>
            <person name="de Groot N.N."/>
        </authorList>
    </citation>
    <scope>NUCLEOTIDE SEQUENCE [LARGE SCALE GENOMIC DNA]</scope>
    <source>
        <strain evidence="2 3">DSM 26130</strain>
    </source>
</reference>
<keyword evidence="1" id="KW-1133">Transmembrane helix</keyword>
<feature type="transmembrane region" description="Helical" evidence="1">
    <location>
        <begin position="117"/>
        <end position="143"/>
    </location>
</feature>
<gene>
    <name evidence="2" type="ORF">SAMN05216167_106189</name>
</gene>
<feature type="transmembrane region" description="Helical" evidence="1">
    <location>
        <begin position="192"/>
        <end position="210"/>
    </location>
</feature>
<dbReference type="STRING" id="662367.SAMN05216167_106189"/>